<comment type="similarity">
    <text evidence="1">Belongs to the Cyclase 1 superfamily.</text>
</comment>
<dbReference type="SUPFAM" id="SSF102198">
    <property type="entry name" value="Putative cyclase"/>
    <property type="match status" value="1"/>
</dbReference>
<dbReference type="GeneID" id="95985547"/>
<dbReference type="EMBL" id="JBBXJM010000003">
    <property type="protein sequence ID" value="KAL1410491.1"/>
    <property type="molecule type" value="Genomic_DNA"/>
</dbReference>
<name>A0ABR3Q7S2_9TREE</name>
<sequence length="326" mass="36326">MTITLPTTRPTFDELKKRDGPYLNAWGIWGKDNQHGQTNLITPEAVKRGVAAVEHGITINLNLPLRDKAFESAFRGPVVQEVIDYGNWYDDKVSFNTQSSTQWDGYRHAPYQGYPEKGQQTYYGGLAAADVKNPDKHDYGIQRELIWRKPVTTRAVLLDIPRYIAKHNLAPLDPLTSNTPVTLALLEGAANDQGVEFAEGDVLLVRTGFTEALKALTPEQHKELNLMNGVIGVESKEEVARWHWENGFAAVATDALAYESFPFHEGRSPLHEVFLAGWGLPIGELFDLRELARVADEKQKWTFLFTSMALNLDGGVASPANAQVIL</sequence>
<dbReference type="InterPro" id="IPR007325">
    <property type="entry name" value="KFase/CYL"/>
</dbReference>
<dbReference type="RefSeq" id="XP_069210435.1">
    <property type="nucleotide sequence ID" value="XM_069353017.1"/>
</dbReference>
<protein>
    <recommendedName>
        <fullName evidence="4">Cyclase</fullName>
    </recommendedName>
</protein>
<dbReference type="Gene3D" id="3.50.30.50">
    <property type="entry name" value="Putative cyclase"/>
    <property type="match status" value="1"/>
</dbReference>
<comment type="caution">
    <text evidence="2">The sequence shown here is derived from an EMBL/GenBank/DDBJ whole genome shotgun (WGS) entry which is preliminary data.</text>
</comment>
<dbReference type="PANTHER" id="PTHR34861">
    <property type="match status" value="1"/>
</dbReference>
<dbReference type="InterPro" id="IPR037175">
    <property type="entry name" value="KFase_sf"/>
</dbReference>
<dbReference type="PANTHER" id="PTHR34861:SF11">
    <property type="entry name" value="CYCLASE"/>
    <property type="match status" value="1"/>
</dbReference>
<gene>
    <name evidence="2" type="ORF">Q8F55_004504</name>
</gene>
<evidence type="ECO:0000313" key="2">
    <source>
        <dbReference type="EMBL" id="KAL1410491.1"/>
    </source>
</evidence>
<evidence type="ECO:0008006" key="4">
    <source>
        <dbReference type="Google" id="ProtNLM"/>
    </source>
</evidence>
<evidence type="ECO:0000256" key="1">
    <source>
        <dbReference type="ARBA" id="ARBA00007865"/>
    </source>
</evidence>
<reference evidence="2 3" key="1">
    <citation type="submission" date="2023-08" db="EMBL/GenBank/DDBJ databases">
        <title>Annotated Genome Sequence of Vanrija albida AlHP1.</title>
        <authorList>
            <person name="Herzog R."/>
        </authorList>
    </citation>
    <scope>NUCLEOTIDE SEQUENCE [LARGE SCALE GENOMIC DNA]</scope>
    <source>
        <strain evidence="2 3">AlHP1</strain>
    </source>
</reference>
<keyword evidence="3" id="KW-1185">Reference proteome</keyword>
<evidence type="ECO:0000313" key="3">
    <source>
        <dbReference type="Proteomes" id="UP001565368"/>
    </source>
</evidence>
<organism evidence="2 3">
    <name type="scientific">Vanrija albida</name>
    <dbReference type="NCBI Taxonomy" id="181172"/>
    <lineage>
        <taxon>Eukaryota</taxon>
        <taxon>Fungi</taxon>
        <taxon>Dikarya</taxon>
        <taxon>Basidiomycota</taxon>
        <taxon>Agaricomycotina</taxon>
        <taxon>Tremellomycetes</taxon>
        <taxon>Trichosporonales</taxon>
        <taxon>Trichosporonaceae</taxon>
        <taxon>Vanrija</taxon>
    </lineage>
</organism>
<proteinExistence type="inferred from homology"/>
<dbReference type="Proteomes" id="UP001565368">
    <property type="component" value="Unassembled WGS sequence"/>
</dbReference>
<accession>A0ABR3Q7S2</accession>
<dbReference type="Pfam" id="PF04199">
    <property type="entry name" value="Cyclase"/>
    <property type="match status" value="1"/>
</dbReference>